<dbReference type="RefSeq" id="WP_145262281.1">
    <property type="nucleotide sequence ID" value="NZ_CP036316.1"/>
</dbReference>
<feature type="domain" description="BioF2-like acetyltransferase" evidence="1">
    <location>
        <begin position="179"/>
        <end position="302"/>
    </location>
</feature>
<accession>A0A517T8V0</accession>
<name>A0A517T8V0_9PLAN</name>
<dbReference type="EMBL" id="CP036316">
    <property type="protein sequence ID" value="QDT64812.1"/>
    <property type="molecule type" value="Genomic_DNA"/>
</dbReference>
<evidence type="ECO:0000259" key="1">
    <source>
        <dbReference type="Pfam" id="PF13480"/>
    </source>
</evidence>
<dbReference type="AlphaFoldDB" id="A0A517T8V0"/>
<proteinExistence type="predicted"/>
<evidence type="ECO:0000313" key="2">
    <source>
        <dbReference type="EMBL" id="QDT64812.1"/>
    </source>
</evidence>
<dbReference type="KEGG" id="chya:V22_20550"/>
<dbReference type="InterPro" id="IPR038740">
    <property type="entry name" value="BioF2-like_GNAT_dom"/>
</dbReference>
<dbReference type="OrthoDB" id="286168at2"/>
<dbReference type="InterPro" id="IPR016181">
    <property type="entry name" value="Acyl_CoA_acyltransferase"/>
</dbReference>
<sequence>MLTVTEIRNPAELDSLAAEWEALWSESFDPTFAQTIAWLKAYCATSRNFLGLRCLVVSSEGETIGLLPLVLQRRSTSAGVVNVLGYPDEDGFGRVGPLGKNRAVTLTTVMRHLKSVPRDWDLLELTERAGENAGGTRVSTAMRFNGMAPLSKPGVPMSSLEFTTRWTDFLFTIDSDIRMEYYRSQHNADADGQLNFVRMRSSRFGVVGGADFDQLLEDALMVPGKSGATKQGADFVKALHAEIADEGRSDVSVLYRAGTPIASLFGVVVGGRVEVVYGATIDENRIPLAGRFMQELLADSARRGDHELVWFDDPSLPCYGWGSKTYESSRRLFFSPTKPKAQLLRWGQVASGFFSSQKARKVPPQRETMLKLVSG</sequence>
<dbReference type="SUPFAM" id="SSF55729">
    <property type="entry name" value="Acyl-CoA N-acyltransferases (Nat)"/>
    <property type="match status" value="1"/>
</dbReference>
<protein>
    <recommendedName>
        <fullName evidence="1">BioF2-like acetyltransferase domain-containing protein</fullName>
    </recommendedName>
</protein>
<organism evidence="2 3">
    <name type="scientific">Calycomorphotria hydatis</name>
    <dbReference type="NCBI Taxonomy" id="2528027"/>
    <lineage>
        <taxon>Bacteria</taxon>
        <taxon>Pseudomonadati</taxon>
        <taxon>Planctomycetota</taxon>
        <taxon>Planctomycetia</taxon>
        <taxon>Planctomycetales</taxon>
        <taxon>Planctomycetaceae</taxon>
        <taxon>Calycomorphotria</taxon>
    </lineage>
</organism>
<reference evidence="2 3" key="1">
    <citation type="submission" date="2019-02" db="EMBL/GenBank/DDBJ databases">
        <title>Deep-cultivation of Planctomycetes and their phenomic and genomic characterization uncovers novel biology.</title>
        <authorList>
            <person name="Wiegand S."/>
            <person name="Jogler M."/>
            <person name="Boedeker C."/>
            <person name="Pinto D."/>
            <person name="Vollmers J."/>
            <person name="Rivas-Marin E."/>
            <person name="Kohn T."/>
            <person name="Peeters S.H."/>
            <person name="Heuer A."/>
            <person name="Rast P."/>
            <person name="Oberbeckmann S."/>
            <person name="Bunk B."/>
            <person name="Jeske O."/>
            <person name="Meyerdierks A."/>
            <person name="Storesund J.E."/>
            <person name="Kallscheuer N."/>
            <person name="Luecker S."/>
            <person name="Lage O.M."/>
            <person name="Pohl T."/>
            <person name="Merkel B.J."/>
            <person name="Hornburger P."/>
            <person name="Mueller R.-W."/>
            <person name="Bruemmer F."/>
            <person name="Labrenz M."/>
            <person name="Spormann A.M."/>
            <person name="Op den Camp H."/>
            <person name="Overmann J."/>
            <person name="Amann R."/>
            <person name="Jetten M.S.M."/>
            <person name="Mascher T."/>
            <person name="Medema M.H."/>
            <person name="Devos D.P."/>
            <person name="Kaster A.-K."/>
            <person name="Ovreas L."/>
            <person name="Rohde M."/>
            <person name="Galperin M.Y."/>
            <person name="Jogler C."/>
        </authorList>
    </citation>
    <scope>NUCLEOTIDE SEQUENCE [LARGE SCALE GENOMIC DNA]</scope>
    <source>
        <strain evidence="2 3">V22</strain>
    </source>
</reference>
<evidence type="ECO:0000313" key="3">
    <source>
        <dbReference type="Proteomes" id="UP000319976"/>
    </source>
</evidence>
<gene>
    <name evidence="2" type="ORF">V22_20550</name>
</gene>
<dbReference type="Pfam" id="PF13480">
    <property type="entry name" value="Acetyltransf_6"/>
    <property type="match status" value="1"/>
</dbReference>
<keyword evidence="3" id="KW-1185">Reference proteome</keyword>
<dbReference type="Proteomes" id="UP000319976">
    <property type="component" value="Chromosome"/>
</dbReference>